<name>A0A1V0GNM3_9RHOB</name>
<dbReference type="Proteomes" id="UP000191257">
    <property type="component" value="Chromosome"/>
</dbReference>
<evidence type="ECO:0000313" key="2">
    <source>
        <dbReference type="EMBL" id="ARC35457.1"/>
    </source>
</evidence>
<organism evidence="2 3">
    <name type="scientific">Paracoccus yeei</name>
    <dbReference type="NCBI Taxonomy" id="147645"/>
    <lineage>
        <taxon>Bacteria</taxon>
        <taxon>Pseudomonadati</taxon>
        <taxon>Pseudomonadota</taxon>
        <taxon>Alphaproteobacteria</taxon>
        <taxon>Rhodobacterales</taxon>
        <taxon>Paracoccaceae</taxon>
        <taxon>Paracoccus</taxon>
    </lineage>
</organism>
<dbReference type="STRING" id="147645.A6J80_02820"/>
<dbReference type="KEGG" id="pye:A6J80_02820"/>
<feature type="signal peptide" evidence="1">
    <location>
        <begin position="1"/>
        <end position="16"/>
    </location>
</feature>
<gene>
    <name evidence="2" type="ORF">A6J80_02820</name>
</gene>
<feature type="chain" id="PRO_5013341664" evidence="1">
    <location>
        <begin position="17"/>
        <end position="459"/>
    </location>
</feature>
<accession>A0A1V0GNM3</accession>
<protein>
    <submittedName>
        <fullName evidence="2">Uncharacterized protein</fullName>
    </submittedName>
</protein>
<keyword evidence="1" id="KW-0732">Signal</keyword>
<dbReference type="eggNOG" id="ENOG5033SZC">
    <property type="taxonomic scope" value="Bacteria"/>
</dbReference>
<dbReference type="AlphaFoldDB" id="A0A1V0GNM3"/>
<keyword evidence="3" id="KW-1185">Reference proteome</keyword>
<evidence type="ECO:0000256" key="1">
    <source>
        <dbReference type="SAM" id="SignalP"/>
    </source>
</evidence>
<dbReference type="EMBL" id="CP020442">
    <property type="protein sequence ID" value="ARC35457.1"/>
    <property type="molecule type" value="Genomic_DNA"/>
</dbReference>
<proteinExistence type="predicted"/>
<sequence length="459" mass="48793">MLKTLALTGCLGLALAAPLAAETYTDPDRAWWTGFLDAIDGRAPDLEALARQDPDYLAADEFTRDAVLARVMARLQAQQPRIDPATAEVVLSIGATLGDFDAGQGGFPVSIFTPNSRLPLDSGRELFFRNWKDVALYPASREEGRALRQRIGMREILAQVTVTEIRKSATRRLGYEGRVTGISYYTQDGSLLRRVTPPEAAPVDAAAAEGNLDALRGKILSDARIPALGTRWEDAAPALTADWPVIASDDFVPYGTARQLAFLWQDGAVLSDQAHDPEKSFKVFLQQVPGAWMPQDGVSIDVTDVLYGSGAGVVDTRALGPGLACYTPGVPDRCAVLVFEPSGGSHVLTGAYGVLEQPAAAAPEAAFRAYAGAAAEAFTGLETMADYDSEAVRAGDRLPHPGSRGVPTYAAGAGAEIAGKPLYDPLKNTTDVNPIARELALYAIGGAEDRTPMVFVMGR</sequence>
<reference evidence="2" key="1">
    <citation type="submission" date="2017-12" db="EMBL/GenBank/DDBJ databases">
        <title>FDA dAtabase for Regulatory Grade micrObial Sequences (FDA-ARGOS): Supporting development and validation of Infectious Disease Dx tests.</title>
        <authorList>
            <person name="Campos J."/>
            <person name="Goldberg B."/>
            <person name="Tallon L."/>
            <person name="Sadzewicz L."/>
            <person name="Sengamalay N."/>
            <person name="Ott S."/>
            <person name="Godinez A."/>
            <person name="Nagaraj S."/>
            <person name="Vyas G."/>
            <person name="Aluvathingal J."/>
            <person name="Nadendla S."/>
            <person name="Geyer C."/>
            <person name="Nandy P."/>
            <person name="Hobson J."/>
            <person name="Sichtig H."/>
        </authorList>
    </citation>
    <scope>NUCLEOTIDE SEQUENCE</scope>
    <source>
        <strain evidence="2">FDAARGOS_252</strain>
    </source>
</reference>
<dbReference type="RefSeq" id="WP_080620412.1">
    <property type="nucleotide sequence ID" value="NZ_CAWMZI010000001.1"/>
</dbReference>
<evidence type="ECO:0000313" key="3">
    <source>
        <dbReference type="Proteomes" id="UP000191257"/>
    </source>
</evidence>